<keyword evidence="10 13" id="KW-0472">Membrane</keyword>
<feature type="transmembrane region" description="Helical" evidence="13">
    <location>
        <begin position="83"/>
        <end position="102"/>
    </location>
</feature>
<evidence type="ECO:0000313" key="15">
    <source>
        <dbReference type="Proteomes" id="UP000308199"/>
    </source>
</evidence>
<organism evidence="14 15">
    <name type="scientific">Phellinidium pouzarii</name>
    <dbReference type="NCBI Taxonomy" id="167371"/>
    <lineage>
        <taxon>Eukaryota</taxon>
        <taxon>Fungi</taxon>
        <taxon>Dikarya</taxon>
        <taxon>Basidiomycota</taxon>
        <taxon>Agaricomycotina</taxon>
        <taxon>Agaricomycetes</taxon>
        <taxon>Hymenochaetales</taxon>
        <taxon>Hymenochaetaceae</taxon>
        <taxon>Phellinidium</taxon>
    </lineage>
</organism>
<evidence type="ECO:0000256" key="1">
    <source>
        <dbReference type="ARBA" id="ARBA00004572"/>
    </source>
</evidence>
<evidence type="ECO:0000256" key="3">
    <source>
        <dbReference type="ARBA" id="ARBA00022448"/>
    </source>
</evidence>
<comment type="similarity">
    <text evidence="2">Belongs to the Tom22 family.</text>
</comment>
<dbReference type="Proteomes" id="UP000308199">
    <property type="component" value="Unassembled WGS sequence"/>
</dbReference>
<keyword evidence="3" id="KW-0813">Transport</keyword>
<evidence type="ECO:0000256" key="7">
    <source>
        <dbReference type="ARBA" id="ARBA00022989"/>
    </source>
</evidence>
<feature type="region of interest" description="Disordered" evidence="12">
    <location>
        <begin position="13"/>
        <end position="35"/>
    </location>
</feature>
<dbReference type="EMBL" id="SGPK01000060">
    <property type="protein sequence ID" value="THH09527.1"/>
    <property type="molecule type" value="Genomic_DNA"/>
</dbReference>
<gene>
    <name evidence="14" type="ORF">EW145_g1940</name>
</gene>
<dbReference type="AlphaFoldDB" id="A0A4S4LD36"/>
<dbReference type="InterPro" id="IPR005683">
    <property type="entry name" value="Tom22"/>
</dbReference>
<dbReference type="PANTHER" id="PTHR12504:SF0">
    <property type="entry name" value="MITOCHONDRIAL IMPORT RECEPTOR SUBUNIT TOM22 HOMOLOG"/>
    <property type="match status" value="1"/>
</dbReference>
<evidence type="ECO:0000256" key="4">
    <source>
        <dbReference type="ARBA" id="ARBA00022692"/>
    </source>
</evidence>
<accession>A0A4S4LD36</accession>
<keyword evidence="11" id="KW-0675">Receptor</keyword>
<protein>
    <submittedName>
        <fullName evidence="14">Uncharacterized protein</fullName>
    </submittedName>
</protein>
<dbReference type="OrthoDB" id="10016939at2759"/>
<comment type="subcellular location">
    <subcellularLocation>
        <location evidence="1">Mitochondrion outer membrane</location>
        <topology evidence="1">Single-pass membrane protein</topology>
    </subcellularLocation>
</comment>
<dbReference type="PANTHER" id="PTHR12504">
    <property type="entry name" value="MITOCHONDRIAL IMPORT RECEPTOR SUBUNIT TOM22"/>
    <property type="match status" value="1"/>
</dbReference>
<name>A0A4S4LD36_9AGAM</name>
<comment type="caution">
    <text evidence="14">The sequence shown here is derived from an EMBL/GenBank/DDBJ whole genome shotgun (WGS) entry which is preliminary data.</text>
</comment>
<dbReference type="GO" id="GO:0005741">
    <property type="term" value="C:mitochondrial outer membrane"/>
    <property type="evidence" value="ECO:0007669"/>
    <property type="project" value="UniProtKB-SubCell"/>
</dbReference>
<keyword evidence="9" id="KW-0496">Mitochondrion</keyword>
<evidence type="ECO:0000256" key="12">
    <source>
        <dbReference type="SAM" id="MobiDB-lite"/>
    </source>
</evidence>
<keyword evidence="7 13" id="KW-1133">Transmembrane helix</keyword>
<dbReference type="GO" id="GO:0006886">
    <property type="term" value="P:intracellular protein transport"/>
    <property type="evidence" value="ECO:0007669"/>
    <property type="project" value="InterPro"/>
</dbReference>
<evidence type="ECO:0000313" key="14">
    <source>
        <dbReference type="EMBL" id="THH09527.1"/>
    </source>
</evidence>
<reference evidence="14 15" key="1">
    <citation type="submission" date="2019-02" db="EMBL/GenBank/DDBJ databases">
        <title>Genome sequencing of the rare red list fungi Phellinidium pouzarii.</title>
        <authorList>
            <person name="Buettner E."/>
            <person name="Kellner H."/>
        </authorList>
    </citation>
    <scope>NUCLEOTIDE SEQUENCE [LARGE SCALE GENOMIC DNA]</scope>
    <source>
        <strain evidence="14 15">DSM 108285</strain>
    </source>
</reference>
<evidence type="ECO:0000256" key="5">
    <source>
        <dbReference type="ARBA" id="ARBA00022787"/>
    </source>
</evidence>
<keyword evidence="6" id="KW-0653">Protein transport</keyword>
<keyword evidence="15" id="KW-1185">Reference proteome</keyword>
<evidence type="ECO:0000256" key="10">
    <source>
        <dbReference type="ARBA" id="ARBA00023136"/>
    </source>
</evidence>
<keyword evidence="8" id="KW-0811">Translocation</keyword>
<proteinExistence type="inferred from homology"/>
<evidence type="ECO:0000256" key="13">
    <source>
        <dbReference type="SAM" id="Phobius"/>
    </source>
</evidence>
<dbReference type="CDD" id="cd22884">
    <property type="entry name" value="TOM22"/>
    <property type="match status" value="1"/>
</dbReference>
<evidence type="ECO:0000256" key="6">
    <source>
        <dbReference type="ARBA" id="ARBA00022927"/>
    </source>
</evidence>
<evidence type="ECO:0000256" key="2">
    <source>
        <dbReference type="ARBA" id="ARBA00009874"/>
    </source>
</evidence>
<dbReference type="Pfam" id="PF04281">
    <property type="entry name" value="Tom22"/>
    <property type="match status" value="1"/>
</dbReference>
<keyword evidence="4 13" id="KW-0812">Transmembrane</keyword>
<evidence type="ECO:0000256" key="8">
    <source>
        <dbReference type="ARBA" id="ARBA00023010"/>
    </source>
</evidence>
<feature type="compositionally biased region" description="Low complexity" evidence="12">
    <location>
        <begin position="15"/>
        <end position="34"/>
    </location>
</feature>
<sequence>MVKVEIVDEKEETHSVYASSSSSRTGSTDSLDSTISEPEAESFYDRIAALVDIIPPTTRYSIANRVSKTASALKRAGKLAGNVVWIVTTSALLVGLPLALSLEDEAKIVAQEKEMLAQQAGVQQVRYDIPPCSLCAACLAPPAPALRWRVVTPLCRAPIPTSSKRESSHLASDSLAWLSMPFFFIESTDEFPAAAACSLLAHAPPRPAPPMTVILCRHKNPISAQHAGPPRAASRAKSYDLAPAAMFSAVQFRSNVDVHCTGTSDITGQVRKRIRELAIAEYADNNTAFTFDTFDTLPSSSFFSTHATTTLSSDHEDYSES</sequence>
<evidence type="ECO:0000256" key="11">
    <source>
        <dbReference type="ARBA" id="ARBA00023170"/>
    </source>
</evidence>
<keyword evidence="5" id="KW-1000">Mitochondrion outer membrane</keyword>
<evidence type="ECO:0000256" key="9">
    <source>
        <dbReference type="ARBA" id="ARBA00023128"/>
    </source>
</evidence>